<accession>G0UA83</accession>
<evidence type="ECO:0000313" key="1">
    <source>
        <dbReference type="EMBL" id="CCC52715.1"/>
    </source>
</evidence>
<gene>
    <name evidence="1" type="ORF">TVY486_1102000</name>
</gene>
<dbReference type="VEuPathDB" id="TriTrypDB:TvY486_1102000"/>
<name>G0UA83_TRYVY</name>
<sequence length="228" mass="26031">MVRREGMVNRELFIRVKLNSTAKNARALAELYAVFRDARAVVFNAKRVLCLIAESQLSDRSRHANVMSLRHPPSPRCTESDCASLQLLLRGEVMIDDHRLVALALAEEERRTYESIWETFTAESRSYLKVQNEAYYLSAECLSVRLDMEERAVLEKKKIAQVSYDSFYSMKMLEREGRELITCPAPGKPWVVRNHGGTCAGFYAALPSSPVVPGRSYDIKRDHNNQSR</sequence>
<dbReference type="EMBL" id="HE573027">
    <property type="protein sequence ID" value="CCC52715.1"/>
    <property type="molecule type" value="Genomic_DNA"/>
</dbReference>
<reference evidence="1" key="1">
    <citation type="journal article" date="2012" name="Proc. Natl. Acad. Sci. U.S.A.">
        <title>Antigenic diversity is generated by distinct evolutionary mechanisms in African trypanosome species.</title>
        <authorList>
            <person name="Jackson A.P."/>
            <person name="Berry A."/>
            <person name="Aslett M."/>
            <person name="Allison H.C."/>
            <person name="Burton P."/>
            <person name="Vavrova-Anderson J."/>
            <person name="Brown R."/>
            <person name="Browne H."/>
            <person name="Corton N."/>
            <person name="Hauser H."/>
            <person name="Gamble J."/>
            <person name="Gilderthorp R."/>
            <person name="Marcello L."/>
            <person name="McQuillan J."/>
            <person name="Otto T.D."/>
            <person name="Quail M.A."/>
            <person name="Sanders M.J."/>
            <person name="van Tonder A."/>
            <person name="Ginger M.L."/>
            <person name="Field M.C."/>
            <person name="Barry J.D."/>
            <person name="Hertz-Fowler C."/>
            <person name="Berriman M."/>
        </authorList>
    </citation>
    <scope>NUCLEOTIDE SEQUENCE</scope>
    <source>
        <strain evidence="1">Y486</strain>
    </source>
</reference>
<organism evidence="1">
    <name type="scientific">Trypanosoma vivax (strain Y486)</name>
    <dbReference type="NCBI Taxonomy" id="1055687"/>
    <lineage>
        <taxon>Eukaryota</taxon>
        <taxon>Discoba</taxon>
        <taxon>Euglenozoa</taxon>
        <taxon>Kinetoplastea</taxon>
        <taxon>Metakinetoplastina</taxon>
        <taxon>Trypanosomatida</taxon>
        <taxon>Trypanosomatidae</taxon>
        <taxon>Trypanosoma</taxon>
        <taxon>Duttonella</taxon>
    </lineage>
</organism>
<dbReference type="AlphaFoldDB" id="G0UA83"/>
<protein>
    <submittedName>
        <fullName evidence="1">Uncharacterized protein</fullName>
    </submittedName>
</protein>
<proteinExistence type="predicted"/>